<feature type="region of interest" description="Disordered" evidence="1">
    <location>
        <begin position="92"/>
        <end position="112"/>
    </location>
</feature>
<protein>
    <submittedName>
        <fullName evidence="2">Uncharacterized protein</fullName>
    </submittedName>
</protein>
<feature type="region of interest" description="Disordered" evidence="1">
    <location>
        <begin position="251"/>
        <end position="272"/>
    </location>
</feature>
<name>A0A9P0F674_BEMTA</name>
<accession>A0A9P0F674</accession>
<sequence>MSMSRQLGNGDDKVEEINFRLRRALTERVMREQELMQKIEHLQSDLCWRSDEFLNLKIDEILSTHFLRPEDIMKLSQDSVLAAVKNEMKTKQSPYVSGKEKSCTNNQTSENLFPQYTPHSIVEIKDEKRNNLNATPEQISGQSHLLRDLTIDEPMEEEETYCNPKTNSDSTNYENTSNKIMTNNNSLEDNHSKVNFANDEEKKKSIWELVEFFEVDKSKQHNDGFDRQTKNRYKLETDDNDQKLLNENVREEGETLDSSVNSSSIIHGQDTKSRTLQGKVDVDRTNILTEADEHRQIPLNKLTNNSRTFEKTYKQVEIFTTDSVELHKQHSETVTCENHLKKSGMFKAFPALLEEPPESLRIEIPIVEPVRGAQTNDNIEKENDVNKTENSMPLNNKNCCEELTRKKPYNHNIKNILRFNLEQSKEDDFECILLEEFILKLNGLVKTVEGCLKLQKKIQVHLLQTIRNFDVINMSTDRPETTKNSPILETKKILQNPLGDDFRSNCVNSTTRTPHLHKSPENAQPLDGENNEVHTQHHTAENKNNEKHLNDKRDISNKRNVNDTTDINNESNIDATRDVNNKKDVADDRNVTEGGNVNKTRDINNKGDGVVAGIQDLNLKNHQYEILRQKVDNLWKYLKIIEANLKYQDAIFYYLEACVQKKIVHASLTKGLDNDFLPEEAQRETSQTSKLEERFKQKKQDILPVILSQDNESFLRWIQKVKTNKTCLDGDFGDEVVEKFGSIFRNLTTTSLRDNESKFKKFNSDYPKRGKIPSKPDEVLDDNRKYKDTQEKCPEELVTNKDFLESKKTIRAPSGTILKMIHKMEKDIDVLETWMANIDIEQKEETIFGLLKKILINRQRLLKYLATCESKNEN</sequence>
<evidence type="ECO:0000313" key="3">
    <source>
        <dbReference type="Proteomes" id="UP001152759"/>
    </source>
</evidence>
<gene>
    <name evidence="2" type="ORF">BEMITA_LOCUS12073</name>
</gene>
<evidence type="ECO:0000256" key="1">
    <source>
        <dbReference type="SAM" id="MobiDB-lite"/>
    </source>
</evidence>
<feature type="compositionally biased region" description="Polar residues" evidence="1">
    <location>
        <begin position="256"/>
        <end position="266"/>
    </location>
</feature>
<feature type="compositionally biased region" description="Polar residues" evidence="1">
    <location>
        <begin position="103"/>
        <end position="112"/>
    </location>
</feature>
<proteinExistence type="predicted"/>
<dbReference type="AlphaFoldDB" id="A0A9P0F674"/>
<feature type="region of interest" description="Disordered" evidence="1">
    <location>
        <begin position="501"/>
        <end position="608"/>
    </location>
</feature>
<dbReference type="EMBL" id="OU963868">
    <property type="protein sequence ID" value="CAH0393702.1"/>
    <property type="molecule type" value="Genomic_DNA"/>
</dbReference>
<feature type="compositionally biased region" description="Basic and acidic residues" evidence="1">
    <location>
        <begin position="575"/>
        <end position="591"/>
    </location>
</feature>
<dbReference type="Proteomes" id="UP001152759">
    <property type="component" value="Chromosome 7"/>
</dbReference>
<keyword evidence="3" id="KW-1185">Reference proteome</keyword>
<feature type="compositionally biased region" description="Basic and acidic residues" evidence="1">
    <location>
        <begin position="531"/>
        <end position="561"/>
    </location>
</feature>
<evidence type="ECO:0000313" key="2">
    <source>
        <dbReference type="EMBL" id="CAH0393702.1"/>
    </source>
</evidence>
<organism evidence="2 3">
    <name type="scientific">Bemisia tabaci</name>
    <name type="common">Sweetpotato whitefly</name>
    <name type="synonym">Aleurodes tabaci</name>
    <dbReference type="NCBI Taxonomy" id="7038"/>
    <lineage>
        <taxon>Eukaryota</taxon>
        <taxon>Metazoa</taxon>
        <taxon>Ecdysozoa</taxon>
        <taxon>Arthropoda</taxon>
        <taxon>Hexapoda</taxon>
        <taxon>Insecta</taxon>
        <taxon>Pterygota</taxon>
        <taxon>Neoptera</taxon>
        <taxon>Paraneoptera</taxon>
        <taxon>Hemiptera</taxon>
        <taxon>Sternorrhyncha</taxon>
        <taxon>Aleyrodoidea</taxon>
        <taxon>Aleyrodidae</taxon>
        <taxon>Aleyrodinae</taxon>
        <taxon>Bemisia</taxon>
    </lineage>
</organism>
<feature type="compositionally biased region" description="Polar residues" evidence="1">
    <location>
        <begin position="562"/>
        <end position="574"/>
    </location>
</feature>
<reference evidence="2" key="1">
    <citation type="submission" date="2021-12" db="EMBL/GenBank/DDBJ databases">
        <authorList>
            <person name="King R."/>
        </authorList>
    </citation>
    <scope>NUCLEOTIDE SEQUENCE</scope>
</reference>